<proteinExistence type="predicted"/>
<keyword evidence="6" id="KW-1185">Reference proteome</keyword>
<evidence type="ECO:0000259" key="4">
    <source>
        <dbReference type="PROSITE" id="PS50144"/>
    </source>
</evidence>
<keyword evidence="1 2" id="KW-0175">Coiled coil</keyword>
<dbReference type="CDD" id="cd00121">
    <property type="entry name" value="MATH"/>
    <property type="match status" value="1"/>
</dbReference>
<evidence type="ECO:0000313" key="6">
    <source>
        <dbReference type="Proteomes" id="UP000008694"/>
    </source>
</evidence>
<dbReference type="EMBL" id="GL348717">
    <property type="protein sequence ID" value="EFH54476.1"/>
    <property type="molecule type" value="Genomic_DNA"/>
</dbReference>
<name>D7LW37_ARALL</name>
<dbReference type="PANTHER" id="PTHR46236:SF8">
    <property type="entry name" value="UBIQUITIN-SPECIFIC PROTEASE FAMILY C19-RELATED PROTEIN"/>
    <property type="match status" value="1"/>
</dbReference>
<feature type="region of interest" description="Disordered" evidence="3">
    <location>
        <begin position="192"/>
        <end position="224"/>
    </location>
</feature>
<protein>
    <recommendedName>
        <fullName evidence="4">MATH domain-containing protein</fullName>
    </recommendedName>
</protein>
<dbReference type="SUPFAM" id="SSF49599">
    <property type="entry name" value="TRAF domain-like"/>
    <property type="match status" value="1"/>
</dbReference>
<evidence type="ECO:0000256" key="2">
    <source>
        <dbReference type="SAM" id="Coils"/>
    </source>
</evidence>
<dbReference type="InterPro" id="IPR008974">
    <property type="entry name" value="TRAF-like"/>
</dbReference>
<gene>
    <name evidence="5" type="ORF">ARALYDRAFT_907320</name>
</gene>
<feature type="coiled-coil region" evidence="2">
    <location>
        <begin position="384"/>
        <end position="411"/>
    </location>
</feature>
<dbReference type="HOGENOM" id="CLU_026537_3_0_1"/>
<dbReference type="InterPro" id="IPR002083">
    <property type="entry name" value="MATH/TRAF_dom"/>
</dbReference>
<dbReference type="Proteomes" id="UP000008694">
    <property type="component" value="Unassembled WGS sequence"/>
</dbReference>
<evidence type="ECO:0000256" key="3">
    <source>
        <dbReference type="SAM" id="MobiDB-lite"/>
    </source>
</evidence>
<feature type="compositionally biased region" description="Acidic residues" evidence="3">
    <location>
        <begin position="210"/>
        <end position="221"/>
    </location>
</feature>
<feature type="domain" description="MATH" evidence="4">
    <location>
        <begin position="6"/>
        <end position="127"/>
    </location>
</feature>
<dbReference type="PROSITE" id="PS50144">
    <property type="entry name" value="MATH"/>
    <property type="match status" value="1"/>
</dbReference>
<reference evidence="6" key="1">
    <citation type="journal article" date="2011" name="Nat. Genet.">
        <title>The Arabidopsis lyrata genome sequence and the basis of rapid genome size change.</title>
        <authorList>
            <person name="Hu T.T."/>
            <person name="Pattyn P."/>
            <person name="Bakker E.G."/>
            <person name="Cao J."/>
            <person name="Cheng J.-F."/>
            <person name="Clark R.M."/>
            <person name="Fahlgren N."/>
            <person name="Fawcett J.A."/>
            <person name="Grimwood J."/>
            <person name="Gundlach H."/>
            <person name="Haberer G."/>
            <person name="Hollister J.D."/>
            <person name="Ossowski S."/>
            <person name="Ottilar R.P."/>
            <person name="Salamov A.A."/>
            <person name="Schneeberger K."/>
            <person name="Spannagl M."/>
            <person name="Wang X."/>
            <person name="Yang L."/>
            <person name="Nasrallah M.E."/>
            <person name="Bergelson J."/>
            <person name="Carrington J.C."/>
            <person name="Gaut B.S."/>
            <person name="Schmutz J."/>
            <person name="Mayer K.F.X."/>
            <person name="Van de Peer Y."/>
            <person name="Grigoriev I.V."/>
            <person name="Nordborg M."/>
            <person name="Weigel D."/>
            <person name="Guo Y.-L."/>
        </authorList>
    </citation>
    <scope>NUCLEOTIDE SEQUENCE [LARGE SCALE GENOMIC DNA]</scope>
    <source>
        <strain evidence="6">cv. MN47</strain>
    </source>
</reference>
<dbReference type="eggNOG" id="KOG1987">
    <property type="taxonomic scope" value="Eukaryota"/>
</dbReference>
<evidence type="ECO:0000313" key="5">
    <source>
        <dbReference type="EMBL" id="EFH54476.1"/>
    </source>
</evidence>
<evidence type="ECO:0000256" key="1">
    <source>
        <dbReference type="ARBA" id="ARBA00023054"/>
    </source>
</evidence>
<sequence length="426" mass="48149">MCEPVEKRFLWVLKKFSTLKDECYLSRPFVFSGWNWRIIAFPNNKGHLSLYIGLLNPESLSSIWTRKVKFRLTVVNKISKDDTKVLDGQKLFTARNHRWGFSKFLRCHKLRDDGFLVGDKLIIVADVHALPTFSTPEEFEKFLESLRLMRVSFNRSKRDSSCQVVQKTENTGESLKVGNLGMRCNNVASKTEVSNVDNDDAPQGASHDDAFEDGQGDDDDASSLLSSVNDKDVSSINKLKSMEDASKTVENGDTGCTNVASATEASNDLLKEIQPVKETMDVNGFHVFPSHVESVSHIFKRHPDIALGFRPKNQQIRKAYMNELLSVIDMLCQPPEKLSEDDLRNADETLVDLIDAGFKLDWLKTKLDDISEKKKIEQGSGARLQTMEEELQKLKQMFLDLETQLQMEKAEASAARAPLSFNDVVC</sequence>
<dbReference type="InterPro" id="IPR050804">
    <property type="entry name" value="MCC"/>
</dbReference>
<accession>D7LW37</accession>
<organism evidence="6">
    <name type="scientific">Arabidopsis lyrata subsp. lyrata</name>
    <name type="common">Lyre-leaved rock-cress</name>
    <dbReference type="NCBI Taxonomy" id="81972"/>
    <lineage>
        <taxon>Eukaryota</taxon>
        <taxon>Viridiplantae</taxon>
        <taxon>Streptophyta</taxon>
        <taxon>Embryophyta</taxon>
        <taxon>Tracheophyta</taxon>
        <taxon>Spermatophyta</taxon>
        <taxon>Magnoliopsida</taxon>
        <taxon>eudicotyledons</taxon>
        <taxon>Gunneridae</taxon>
        <taxon>Pentapetalae</taxon>
        <taxon>rosids</taxon>
        <taxon>malvids</taxon>
        <taxon>Brassicales</taxon>
        <taxon>Brassicaceae</taxon>
        <taxon>Camelineae</taxon>
        <taxon>Arabidopsis</taxon>
    </lineage>
</organism>
<dbReference type="AlphaFoldDB" id="D7LW37"/>
<dbReference type="PANTHER" id="PTHR46236">
    <property type="entry name" value="TRAF-LIKE SUPERFAMILY PROTEIN"/>
    <property type="match status" value="1"/>
</dbReference>
<dbReference type="Pfam" id="PF22486">
    <property type="entry name" value="MATH_2"/>
    <property type="match status" value="1"/>
</dbReference>
<dbReference type="Gramene" id="scaffold_503024.1">
    <property type="protein sequence ID" value="scaffold_503024.1"/>
    <property type="gene ID" value="scaffold_503024.1"/>
</dbReference>
<dbReference type="SMART" id="SM00061">
    <property type="entry name" value="MATH"/>
    <property type="match status" value="1"/>
</dbReference>
<dbReference type="Gene3D" id="2.60.210.10">
    <property type="entry name" value="Apoptosis, Tumor Necrosis Factor Receptor Associated Protein 2, Chain A"/>
    <property type="match status" value="1"/>
</dbReference>